<evidence type="ECO:0000313" key="12">
    <source>
        <dbReference type="EMBL" id="KIV98792.1"/>
    </source>
</evidence>
<keyword evidence="6 10" id="KW-0472">Membrane</keyword>
<evidence type="ECO:0000256" key="6">
    <source>
        <dbReference type="ARBA" id="ARBA00023136"/>
    </source>
</evidence>
<dbReference type="SUPFAM" id="SSF103473">
    <property type="entry name" value="MFS general substrate transporter"/>
    <property type="match status" value="1"/>
</dbReference>
<dbReference type="Gene3D" id="1.20.1250.20">
    <property type="entry name" value="MFS general substrate transporter like domains"/>
    <property type="match status" value="1"/>
</dbReference>
<keyword evidence="5 10" id="KW-1133">Transmembrane helix</keyword>
<dbReference type="Proteomes" id="UP000053259">
    <property type="component" value="Unassembled WGS sequence"/>
</dbReference>
<dbReference type="PROSITE" id="PS00217">
    <property type="entry name" value="SUGAR_TRANSPORT_2"/>
    <property type="match status" value="1"/>
</dbReference>
<evidence type="ECO:0000256" key="7">
    <source>
        <dbReference type="ARBA" id="ARBA00026248"/>
    </source>
</evidence>
<keyword evidence="13" id="KW-1185">Reference proteome</keyword>
<name>A0A0D1ZWB8_9PEZI</name>
<feature type="transmembrane region" description="Helical" evidence="10">
    <location>
        <begin position="239"/>
        <end position="260"/>
    </location>
</feature>
<feature type="transmembrane region" description="Helical" evidence="10">
    <location>
        <begin position="413"/>
        <end position="440"/>
    </location>
</feature>
<dbReference type="InterPro" id="IPR020846">
    <property type="entry name" value="MFS_dom"/>
</dbReference>
<feature type="transmembrane region" description="Helical" evidence="10">
    <location>
        <begin position="200"/>
        <end position="219"/>
    </location>
</feature>
<dbReference type="InterPro" id="IPR036259">
    <property type="entry name" value="MFS_trans_sf"/>
</dbReference>
<evidence type="ECO:0000256" key="2">
    <source>
        <dbReference type="ARBA" id="ARBA00010992"/>
    </source>
</evidence>
<dbReference type="InParanoid" id="A0A0D1ZWB8"/>
<evidence type="ECO:0000256" key="5">
    <source>
        <dbReference type="ARBA" id="ARBA00022989"/>
    </source>
</evidence>
<feature type="compositionally biased region" description="Basic and acidic residues" evidence="9">
    <location>
        <begin position="553"/>
        <end position="566"/>
    </location>
</feature>
<dbReference type="InterPro" id="IPR005829">
    <property type="entry name" value="Sugar_transporter_CS"/>
</dbReference>
<sequence>MSRRYSLRPGEDGLEVHVDDEQFRKMSVINPNIVAIAEDAARAAEAEQTQGLIAGLKLYRKASAWSILLSTAIVMEGFDIVLIANLIAVPAFQRRFGHQLPDGTYQVTAAWQSGLTNGALVGEILGLMINGLIADRFGYKKTMIGALTLVTGLIFIVFFVQSIEMLLVGLILMGIPWGVFQTLTTTYASEVTPVALRPYLTTYVNLCWVFGQFLASGVLKGVSLREDQWAYRIPYALQWMWPVPLIIGISLAPESPWWLVRKGRLEEAKKMLLRLTSRNQPNFNVDETIAMMVHTNEMEKAITEGTTYWDCFKKTDLRRTEIAANTWMVQVWCGASFMGFSTYFYEQAGLNTSNAFTMSMVQYALGALGVFAAWFLIPKFGRRTLYLGGLVIMFSLLLIIGFCGIASKDNAPAQWAIGSMLLIFTFIYDTTVGPICYSLVAEIPSTRLRQKTVVLARNWYNIGGIVSNVLTPRMLNPSAWNWGAKSGFFFAGTCFLCLVWAFFRLPEPKGRTYGELDVLFEQHIPARKFKTTVVDPYMTGEARRASIAAQETKGGEKDLSVHKFEKTQTNSS</sequence>
<organism evidence="12 13">
    <name type="scientific">Verruconis gallopava</name>
    <dbReference type="NCBI Taxonomy" id="253628"/>
    <lineage>
        <taxon>Eukaryota</taxon>
        <taxon>Fungi</taxon>
        <taxon>Dikarya</taxon>
        <taxon>Ascomycota</taxon>
        <taxon>Pezizomycotina</taxon>
        <taxon>Dothideomycetes</taxon>
        <taxon>Pleosporomycetidae</taxon>
        <taxon>Venturiales</taxon>
        <taxon>Sympoventuriaceae</taxon>
        <taxon>Verruconis</taxon>
    </lineage>
</organism>
<dbReference type="InterPro" id="IPR050360">
    <property type="entry name" value="MFS_Sugar_Transporters"/>
</dbReference>
<dbReference type="FunFam" id="1.20.1250.20:FF:000149">
    <property type="entry name" value="MFS transporter, SP family, general alpha glucoside:H+ symporter"/>
    <property type="match status" value="1"/>
</dbReference>
<feature type="transmembrane region" description="Helical" evidence="10">
    <location>
        <begin position="356"/>
        <end position="377"/>
    </location>
</feature>
<dbReference type="GO" id="GO:0016020">
    <property type="term" value="C:membrane"/>
    <property type="evidence" value="ECO:0007669"/>
    <property type="project" value="UniProtKB-SubCell"/>
</dbReference>
<dbReference type="VEuPathDB" id="FungiDB:PV09_09444"/>
<feature type="transmembrane region" description="Helical" evidence="10">
    <location>
        <begin position="384"/>
        <end position="407"/>
    </location>
</feature>
<dbReference type="InterPro" id="IPR003663">
    <property type="entry name" value="Sugar/inositol_transpt"/>
</dbReference>
<evidence type="ECO:0000259" key="11">
    <source>
        <dbReference type="PROSITE" id="PS50850"/>
    </source>
</evidence>
<evidence type="ECO:0000256" key="1">
    <source>
        <dbReference type="ARBA" id="ARBA00004141"/>
    </source>
</evidence>
<comment type="subcellular location">
    <subcellularLocation>
        <location evidence="1">Membrane</location>
        <topology evidence="1">Multi-pass membrane protein</topology>
    </subcellularLocation>
</comment>
<evidence type="ECO:0000256" key="9">
    <source>
        <dbReference type="SAM" id="MobiDB-lite"/>
    </source>
</evidence>
<dbReference type="PROSITE" id="PS50850">
    <property type="entry name" value="MFS"/>
    <property type="match status" value="1"/>
</dbReference>
<feature type="transmembrane region" description="Helical" evidence="10">
    <location>
        <begin position="482"/>
        <end position="503"/>
    </location>
</feature>
<dbReference type="FunCoup" id="A0A0D1ZWB8">
    <property type="interactions" value="33"/>
</dbReference>
<keyword evidence="3 8" id="KW-0813">Transport</keyword>
<comment type="similarity">
    <text evidence="2 8">Belongs to the major facilitator superfamily. Sugar transporter (TC 2.A.1.1) family.</text>
</comment>
<gene>
    <name evidence="12" type="ORF">PV09_09444</name>
</gene>
<reference evidence="12 13" key="1">
    <citation type="submission" date="2015-01" db="EMBL/GenBank/DDBJ databases">
        <title>The Genome Sequence of Ochroconis gallopava CBS43764.</title>
        <authorList>
            <consortium name="The Broad Institute Genomics Platform"/>
            <person name="Cuomo C."/>
            <person name="de Hoog S."/>
            <person name="Gorbushina A."/>
            <person name="Stielow B."/>
            <person name="Teixiera M."/>
            <person name="Abouelleil A."/>
            <person name="Chapman S.B."/>
            <person name="Priest M."/>
            <person name="Young S.K."/>
            <person name="Wortman J."/>
            <person name="Nusbaum C."/>
            <person name="Birren B."/>
        </authorList>
    </citation>
    <scope>NUCLEOTIDE SEQUENCE [LARGE SCALE GENOMIC DNA]</scope>
    <source>
        <strain evidence="12 13">CBS 43764</strain>
    </source>
</reference>
<dbReference type="OrthoDB" id="6612291at2759"/>
<dbReference type="RefSeq" id="XP_016208662.1">
    <property type="nucleotide sequence ID" value="XM_016363502.1"/>
</dbReference>
<protein>
    <recommendedName>
        <fullName evidence="11">Major facilitator superfamily (MFS) profile domain-containing protein</fullName>
    </recommendedName>
</protein>
<dbReference type="PANTHER" id="PTHR48022">
    <property type="entry name" value="PLASTIDIC GLUCOSE TRANSPORTER 4"/>
    <property type="match status" value="1"/>
</dbReference>
<dbReference type="GO" id="GO:0005351">
    <property type="term" value="F:carbohydrate:proton symporter activity"/>
    <property type="evidence" value="ECO:0007669"/>
    <property type="project" value="TreeGrafter"/>
</dbReference>
<feature type="transmembrane region" description="Helical" evidence="10">
    <location>
        <begin position="452"/>
        <end position="470"/>
    </location>
</feature>
<evidence type="ECO:0000256" key="10">
    <source>
        <dbReference type="SAM" id="Phobius"/>
    </source>
</evidence>
<dbReference type="Pfam" id="PF00083">
    <property type="entry name" value="Sugar_tr"/>
    <property type="match status" value="1"/>
</dbReference>
<evidence type="ECO:0000313" key="13">
    <source>
        <dbReference type="Proteomes" id="UP000053259"/>
    </source>
</evidence>
<dbReference type="HOGENOM" id="CLU_001265_11_5_1"/>
<dbReference type="AlphaFoldDB" id="A0A0D1ZWB8"/>
<dbReference type="NCBIfam" id="TIGR00879">
    <property type="entry name" value="SP"/>
    <property type="match status" value="1"/>
</dbReference>
<feature type="domain" description="Major facilitator superfamily (MFS) profile" evidence="11">
    <location>
        <begin position="65"/>
        <end position="509"/>
    </location>
</feature>
<proteinExistence type="inferred from homology"/>
<accession>A0A0D1ZWB8</accession>
<dbReference type="InterPro" id="IPR005828">
    <property type="entry name" value="MFS_sugar_transport-like"/>
</dbReference>
<dbReference type="EMBL" id="KN847597">
    <property type="protein sequence ID" value="KIV98792.1"/>
    <property type="molecule type" value="Genomic_DNA"/>
</dbReference>
<evidence type="ECO:0000256" key="4">
    <source>
        <dbReference type="ARBA" id="ARBA00022692"/>
    </source>
</evidence>
<feature type="transmembrane region" description="Helical" evidence="10">
    <location>
        <begin position="322"/>
        <end position="344"/>
    </location>
</feature>
<dbReference type="GO" id="GO:0000023">
    <property type="term" value="P:maltose metabolic process"/>
    <property type="evidence" value="ECO:0007669"/>
    <property type="project" value="UniProtKB-KW"/>
</dbReference>
<evidence type="ECO:0000256" key="8">
    <source>
        <dbReference type="RuleBase" id="RU003346"/>
    </source>
</evidence>
<keyword evidence="4 10" id="KW-0812">Transmembrane</keyword>
<dbReference type="GeneID" id="27317417"/>
<feature type="transmembrane region" description="Helical" evidence="10">
    <location>
        <begin position="142"/>
        <end position="160"/>
    </location>
</feature>
<feature type="transmembrane region" description="Helical" evidence="10">
    <location>
        <begin position="166"/>
        <end position="188"/>
    </location>
</feature>
<keyword evidence="7" id="KW-0462">Maltose metabolism</keyword>
<feature type="transmembrane region" description="Helical" evidence="10">
    <location>
        <begin position="109"/>
        <end position="130"/>
    </location>
</feature>
<evidence type="ECO:0000256" key="3">
    <source>
        <dbReference type="ARBA" id="ARBA00022448"/>
    </source>
</evidence>
<feature type="transmembrane region" description="Helical" evidence="10">
    <location>
        <begin position="67"/>
        <end position="89"/>
    </location>
</feature>
<feature type="region of interest" description="Disordered" evidence="9">
    <location>
        <begin position="548"/>
        <end position="572"/>
    </location>
</feature>
<dbReference type="PANTHER" id="PTHR48022:SF5">
    <property type="entry name" value="ALPHA-GLUCOSIDES PERMEASE MPH2-RELATED"/>
    <property type="match status" value="1"/>
</dbReference>